<proteinExistence type="predicted"/>
<keyword evidence="1" id="KW-1133">Transmembrane helix</keyword>
<dbReference type="AlphaFoldDB" id="A0A7Y8XZ62"/>
<dbReference type="Proteomes" id="UP000535020">
    <property type="component" value="Unassembled WGS sequence"/>
</dbReference>
<reference evidence="2 3" key="1">
    <citation type="submission" date="2020-07" db="EMBL/GenBank/DDBJ databases">
        <authorList>
            <person name="Sun Q."/>
        </authorList>
    </citation>
    <scope>NUCLEOTIDE SEQUENCE [LARGE SCALE GENOMIC DNA]</scope>
    <source>
        <strain evidence="2 3">MAH-1</strain>
    </source>
</reference>
<organism evidence="2 3">
    <name type="scientific">Flavobacterium agri</name>
    <dbReference type="NCBI Taxonomy" id="2743471"/>
    <lineage>
        <taxon>Bacteria</taxon>
        <taxon>Pseudomonadati</taxon>
        <taxon>Bacteroidota</taxon>
        <taxon>Flavobacteriia</taxon>
        <taxon>Flavobacteriales</taxon>
        <taxon>Flavobacteriaceae</taxon>
        <taxon>Flavobacterium</taxon>
    </lineage>
</organism>
<feature type="transmembrane region" description="Helical" evidence="1">
    <location>
        <begin position="16"/>
        <end position="39"/>
    </location>
</feature>
<keyword evidence="1" id="KW-0812">Transmembrane</keyword>
<dbReference type="RefSeq" id="WP_176004463.1">
    <property type="nucleotide sequence ID" value="NZ_JABWMI010000003.1"/>
</dbReference>
<name>A0A7Y8XZ62_9FLAO</name>
<evidence type="ECO:0000313" key="2">
    <source>
        <dbReference type="EMBL" id="NYA69639.1"/>
    </source>
</evidence>
<evidence type="ECO:0000256" key="1">
    <source>
        <dbReference type="SAM" id="Phobius"/>
    </source>
</evidence>
<gene>
    <name evidence="2" type="ORF">HZF10_01810</name>
</gene>
<dbReference type="EMBL" id="JACBJI010000001">
    <property type="protein sequence ID" value="NYA69639.1"/>
    <property type="molecule type" value="Genomic_DNA"/>
</dbReference>
<evidence type="ECO:0000313" key="3">
    <source>
        <dbReference type="Proteomes" id="UP000535020"/>
    </source>
</evidence>
<protein>
    <submittedName>
        <fullName evidence="2">Uncharacterized protein</fullName>
    </submittedName>
</protein>
<accession>A0A7Y8XZ62</accession>
<keyword evidence="3" id="KW-1185">Reference proteome</keyword>
<sequence>MEPTTNEYKKSFKKGLTIVAVIIFVPLVLLPLLNWFMGYHGYEKEIYRRNSWGDVSESKYREAFEKKLHFIAYTEVDSIDFDSLDFFIERGYKYGYFSSAKSNFDLGKTNYPYQVSHTDRTNHNLVVYHILNPSAPDSVGEHGIVHLKNPKLSDTLLMSIGAFKFIDNKARWDSIGYIKVFE</sequence>
<comment type="caution">
    <text evidence="2">The sequence shown here is derived from an EMBL/GenBank/DDBJ whole genome shotgun (WGS) entry which is preliminary data.</text>
</comment>
<keyword evidence="1" id="KW-0472">Membrane</keyword>